<dbReference type="MEROPS" id="S11.004"/>
<dbReference type="PRINTS" id="PR00725">
    <property type="entry name" value="DADACBPTASE1"/>
</dbReference>
<keyword evidence="7 16" id="KW-0378">Hydrolase</keyword>
<evidence type="ECO:0000259" key="15">
    <source>
        <dbReference type="SMART" id="SM00936"/>
    </source>
</evidence>
<dbReference type="EC" id="3.4.16.4" evidence="3"/>
<keyword evidence="17" id="KW-1185">Reference proteome</keyword>
<evidence type="ECO:0000256" key="12">
    <source>
        <dbReference type="PIRSR" id="PIRSR618044-1"/>
    </source>
</evidence>
<dbReference type="GO" id="GO:0006508">
    <property type="term" value="P:proteolysis"/>
    <property type="evidence" value="ECO:0007669"/>
    <property type="project" value="UniProtKB-KW"/>
</dbReference>
<feature type="active site" description="Acyl-ester intermediate" evidence="12">
    <location>
        <position position="88"/>
    </location>
</feature>
<evidence type="ECO:0000256" key="9">
    <source>
        <dbReference type="ARBA" id="ARBA00022984"/>
    </source>
</evidence>
<dbReference type="Pfam" id="PF00768">
    <property type="entry name" value="Peptidase_S11"/>
    <property type="match status" value="1"/>
</dbReference>
<name>F6B6X9_DESCC</name>
<organism evidence="16 17">
    <name type="scientific">Desulfotomaculum nigrificans (strain DSM 14880 / VKM B-2319 / CO-1-SRB)</name>
    <name type="common">Desulfotomaculum carboxydivorans</name>
    <dbReference type="NCBI Taxonomy" id="868595"/>
    <lineage>
        <taxon>Bacteria</taxon>
        <taxon>Bacillati</taxon>
        <taxon>Bacillota</taxon>
        <taxon>Clostridia</taxon>
        <taxon>Eubacteriales</taxon>
        <taxon>Desulfotomaculaceae</taxon>
        <taxon>Desulfotomaculum</taxon>
    </lineage>
</organism>
<dbReference type="Pfam" id="PF07943">
    <property type="entry name" value="PBP5_C"/>
    <property type="match status" value="1"/>
</dbReference>
<evidence type="ECO:0000256" key="2">
    <source>
        <dbReference type="ARBA" id="ARBA00007164"/>
    </source>
</evidence>
<dbReference type="GO" id="GO:0071555">
    <property type="term" value="P:cell wall organization"/>
    <property type="evidence" value="ECO:0007669"/>
    <property type="project" value="UniProtKB-KW"/>
</dbReference>
<sequence length="400" mass="43817" precursor="true">MHHKKVKALLICTIFLLCLTLGGSALFGQEAYEDDVFFVYQPSNTIPAGNFGQPNRLWVSADAAILMDATTGQVLYEKNAHKRRPIASTTKIMTALLAIECGNLKSVATVSKHAAGTEGSSIYLRAGEKLTLEHLLYGALMHSGNDACVAIAEHIAGKEELFVNLMNYKAYLLGARNTHFANTNGLPHDQHLSTAYDLALITRHALKNPVFKQIVATRTHKIKGPQGLRYLANTNQMLWSYQGANGVKTGTTNAAGKCLVSSATRDGRLLIAVVLHAGDRYADSIRLLDYGFQNFTNHTVVKKGEVVSTIKVNEGIKAEVPVVADRDLVVTIPVKRTDMIDRLVEIEPVLQAPIKSGQKVGGIKVKVNGQFVTAANLITKEPVDLLPLHKLIWHRMRRQL</sequence>
<evidence type="ECO:0000256" key="10">
    <source>
        <dbReference type="ARBA" id="ARBA00023316"/>
    </source>
</evidence>
<feature type="active site" evidence="12">
    <location>
        <position position="143"/>
    </location>
</feature>
<evidence type="ECO:0000313" key="17">
    <source>
        <dbReference type="Proteomes" id="UP000009226"/>
    </source>
</evidence>
<evidence type="ECO:0000256" key="4">
    <source>
        <dbReference type="ARBA" id="ARBA00022645"/>
    </source>
</evidence>
<dbReference type="PANTHER" id="PTHR21581:SF33">
    <property type="entry name" value="D-ALANYL-D-ALANINE CARBOXYPEPTIDASE DACB"/>
    <property type="match status" value="1"/>
</dbReference>
<dbReference type="InterPro" id="IPR012907">
    <property type="entry name" value="Peptidase_S11_C"/>
</dbReference>
<dbReference type="InterPro" id="IPR037167">
    <property type="entry name" value="Peptidase_S11_C_sf"/>
</dbReference>
<accession>F6B6X9</accession>
<protein>
    <recommendedName>
        <fullName evidence="3">serine-type D-Ala-D-Ala carboxypeptidase</fullName>
        <ecNumber evidence="3">3.4.16.4</ecNumber>
    </recommendedName>
</protein>
<dbReference type="GO" id="GO:0009252">
    <property type="term" value="P:peptidoglycan biosynthetic process"/>
    <property type="evidence" value="ECO:0007669"/>
    <property type="project" value="UniProtKB-UniPathway"/>
</dbReference>
<evidence type="ECO:0000256" key="5">
    <source>
        <dbReference type="ARBA" id="ARBA00022670"/>
    </source>
</evidence>
<dbReference type="InterPro" id="IPR018044">
    <property type="entry name" value="Peptidase_S11"/>
</dbReference>
<dbReference type="SUPFAM" id="SSF56601">
    <property type="entry name" value="beta-lactamase/transpeptidase-like"/>
    <property type="match status" value="1"/>
</dbReference>
<evidence type="ECO:0000256" key="13">
    <source>
        <dbReference type="PIRSR" id="PIRSR618044-2"/>
    </source>
</evidence>
<dbReference type="Proteomes" id="UP000009226">
    <property type="component" value="Chromosome"/>
</dbReference>
<keyword evidence="4 16" id="KW-0121">Carboxypeptidase</keyword>
<dbReference type="Gene3D" id="3.40.710.10">
    <property type="entry name" value="DD-peptidase/beta-lactamase superfamily"/>
    <property type="match status" value="1"/>
</dbReference>
<dbReference type="GO" id="GO:0008360">
    <property type="term" value="P:regulation of cell shape"/>
    <property type="evidence" value="ECO:0007669"/>
    <property type="project" value="UniProtKB-KW"/>
</dbReference>
<keyword evidence="9" id="KW-0573">Peptidoglycan synthesis</keyword>
<dbReference type="KEGG" id="dca:Desca_0409"/>
<dbReference type="Gene3D" id="2.60.410.10">
    <property type="entry name" value="D-Ala-D-Ala carboxypeptidase, C-terminal domain"/>
    <property type="match status" value="1"/>
</dbReference>
<evidence type="ECO:0000256" key="11">
    <source>
        <dbReference type="ARBA" id="ARBA00034000"/>
    </source>
</evidence>
<dbReference type="UniPathway" id="UPA00219"/>
<evidence type="ECO:0000256" key="7">
    <source>
        <dbReference type="ARBA" id="ARBA00022801"/>
    </source>
</evidence>
<dbReference type="EMBL" id="CP002736">
    <property type="protein sequence ID" value="AEF93304.1"/>
    <property type="molecule type" value="Genomic_DNA"/>
</dbReference>
<dbReference type="eggNOG" id="COG1686">
    <property type="taxonomic scope" value="Bacteria"/>
</dbReference>
<dbReference type="PANTHER" id="PTHR21581">
    <property type="entry name" value="D-ALANYL-D-ALANINE CARBOXYPEPTIDASE"/>
    <property type="match status" value="1"/>
</dbReference>
<dbReference type="InterPro" id="IPR012338">
    <property type="entry name" value="Beta-lactam/transpept-like"/>
</dbReference>
<keyword evidence="5" id="KW-0645">Protease</keyword>
<dbReference type="AlphaFoldDB" id="F6B6X9"/>
<feature type="active site" description="Proton acceptor" evidence="12">
    <location>
        <position position="91"/>
    </location>
</feature>
<dbReference type="GO" id="GO:0009002">
    <property type="term" value="F:serine-type D-Ala-D-Ala carboxypeptidase activity"/>
    <property type="evidence" value="ECO:0007669"/>
    <property type="project" value="UniProtKB-EC"/>
</dbReference>
<dbReference type="InterPro" id="IPR001967">
    <property type="entry name" value="Peptidase_S11_N"/>
</dbReference>
<dbReference type="HOGENOM" id="CLU_027070_7_3_9"/>
<comment type="pathway">
    <text evidence="1">Cell wall biogenesis; peptidoglycan biosynthesis.</text>
</comment>
<feature type="domain" description="Peptidase S11 D-Ala-D-Ala carboxypeptidase A C-terminal" evidence="15">
    <location>
        <begin position="295"/>
        <end position="385"/>
    </location>
</feature>
<evidence type="ECO:0000256" key="6">
    <source>
        <dbReference type="ARBA" id="ARBA00022729"/>
    </source>
</evidence>
<gene>
    <name evidence="16" type="ordered locus">Desca_0409</name>
</gene>
<keyword evidence="10" id="KW-0961">Cell wall biogenesis/degradation</keyword>
<comment type="catalytic activity">
    <reaction evidence="11">
        <text>Preferential cleavage: (Ac)2-L-Lys-D-Ala-|-D-Ala. Also transpeptidation of peptidyl-alanyl moieties that are N-acyl substituents of D-alanine.</text>
        <dbReference type="EC" id="3.4.16.4"/>
    </reaction>
</comment>
<dbReference type="STRING" id="868595.Desca_0409"/>
<dbReference type="SMART" id="SM00936">
    <property type="entry name" value="PBP5_C"/>
    <property type="match status" value="1"/>
</dbReference>
<comment type="similarity">
    <text evidence="2 14">Belongs to the peptidase S11 family.</text>
</comment>
<evidence type="ECO:0000256" key="14">
    <source>
        <dbReference type="RuleBase" id="RU004016"/>
    </source>
</evidence>
<evidence type="ECO:0000256" key="1">
    <source>
        <dbReference type="ARBA" id="ARBA00004752"/>
    </source>
</evidence>
<keyword evidence="8" id="KW-0133">Cell shape</keyword>
<feature type="binding site" evidence="13">
    <location>
        <position position="248"/>
    </location>
    <ligand>
        <name>substrate</name>
    </ligand>
</feature>
<evidence type="ECO:0000256" key="3">
    <source>
        <dbReference type="ARBA" id="ARBA00012448"/>
    </source>
</evidence>
<reference evidence="16" key="1">
    <citation type="submission" date="2011-05" db="EMBL/GenBank/DDBJ databases">
        <title>Complete sequence of Desulfotomaculum carboxydivorans CO-1-SRB.</title>
        <authorList>
            <consortium name="US DOE Joint Genome Institute"/>
            <person name="Lucas S."/>
            <person name="Han J."/>
            <person name="Lapidus A."/>
            <person name="Cheng J.-F."/>
            <person name="Goodwin L."/>
            <person name="Pitluck S."/>
            <person name="Peters L."/>
            <person name="Mikhailova N."/>
            <person name="Lu M."/>
            <person name="Han C."/>
            <person name="Tapia R."/>
            <person name="Land M."/>
            <person name="Hauser L."/>
            <person name="Kyrpides N."/>
            <person name="Ivanova N."/>
            <person name="Pagani I."/>
            <person name="Stams A."/>
            <person name="Plugge C."/>
            <person name="Muyzer G."/>
            <person name="Kuever J."/>
            <person name="Parshina S."/>
            <person name="Ivanova A."/>
            <person name="Nazina T."/>
            <person name="Woyke T."/>
        </authorList>
    </citation>
    <scope>NUCLEOTIDE SEQUENCE [LARGE SCALE GENOMIC DNA]</scope>
    <source>
        <strain evidence="16">CO-1-SRB</strain>
    </source>
</reference>
<evidence type="ECO:0000313" key="16">
    <source>
        <dbReference type="EMBL" id="AEF93304.1"/>
    </source>
</evidence>
<proteinExistence type="inferred from homology"/>
<keyword evidence="6" id="KW-0732">Signal</keyword>
<evidence type="ECO:0000256" key="8">
    <source>
        <dbReference type="ARBA" id="ARBA00022960"/>
    </source>
</evidence>